<dbReference type="Gene3D" id="3.30.420.10">
    <property type="entry name" value="Ribonuclease H-like superfamily/Ribonuclease H"/>
    <property type="match status" value="1"/>
</dbReference>
<dbReference type="PANTHER" id="PTHR37984">
    <property type="entry name" value="PROTEIN CBG26694"/>
    <property type="match status" value="1"/>
</dbReference>
<evidence type="ECO:0000256" key="1">
    <source>
        <dbReference type="ARBA" id="ARBA00022884"/>
    </source>
</evidence>
<sequence>MVRQENIETTSRVTSIIPEITVNSEHNSTVIIAQNNQPEPIFSELISLDISNTLQKAKNMANNQEPATTPHAAPKKINEQSAIIKESTEKYSKLNINDIIETRIKQAINIIKEDKKKVLDDISNTFTEVKAHTIALKKCFDTSTLRTNLYQLFGTKLSFSTAYHPQTDGLAEKIIQTLEEMVRKLCAYGLELKYCDEFTHDWCTLLTALQLEYKTSIHAITNQTPAVVEKGWNPRLPQDSLRKDLVELNPTAASFKGMLEKARKHAVRCREDSFAYVKDKWDKSHATPDFKVGDLALHGESTVEVELSEELSNKNPKFPVSLIKPYKSGDSEEFPLRNKVLQNIPPVESPGTKKTTKLLKESKLRSKKVRNTL</sequence>
<protein>
    <recommendedName>
        <fullName evidence="2">Integrase catalytic domain-containing protein</fullName>
    </recommendedName>
</protein>
<dbReference type="InterPro" id="IPR012337">
    <property type="entry name" value="RNaseH-like_sf"/>
</dbReference>
<evidence type="ECO:0000259" key="2">
    <source>
        <dbReference type="PROSITE" id="PS50994"/>
    </source>
</evidence>
<dbReference type="EMBL" id="AVOT02081990">
    <property type="protein sequence ID" value="MBW0568092.1"/>
    <property type="molecule type" value="Genomic_DNA"/>
</dbReference>
<comment type="caution">
    <text evidence="3">The sequence shown here is derived from an EMBL/GenBank/DDBJ whole genome shotgun (WGS) entry which is preliminary data.</text>
</comment>
<dbReference type="InterPro" id="IPR050951">
    <property type="entry name" value="Retrovirus_Pol_polyprotein"/>
</dbReference>
<dbReference type="GO" id="GO:0005634">
    <property type="term" value="C:nucleus"/>
    <property type="evidence" value="ECO:0007669"/>
    <property type="project" value="UniProtKB-ARBA"/>
</dbReference>
<evidence type="ECO:0000313" key="4">
    <source>
        <dbReference type="Proteomes" id="UP000765509"/>
    </source>
</evidence>
<dbReference type="OrthoDB" id="3158924at2759"/>
<dbReference type="PROSITE" id="PS50994">
    <property type="entry name" value="INTEGRASE"/>
    <property type="match status" value="1"/>
</dbReference>
<dbReference type="Proteomes" id="UP000765509">
    <property type="component" value="Unassembled WGS sequence"/>
</dbReference>
<accession>A0A9Q3JT20</accession>
<dbReference type="PANTHER" id="PTHR37984:SF15">
    <property type="entry name" value="INTEGRASE CATALYTIC DOMAIN-CONTAINING PROTEIN"/>
    <property type="match status" value="1"/>
</dbReference>
<organism evidence="3 4">
    <name type="scientific">Austropuccinia psidii MF-1</name>
    <dbReference type="NCBI Taxonomy" id="1389203"/>
    <lineage>
        <taxon>Eukaryota</taxon>
        <taxon>Fungi</taxon>
        <taxon>Dikarya</taxon>
        <taxon>Basidiomycota</taxon>
        <taxon>Pucciniomycotina</taxon>
        <taxon>Pucciniomycetes</taxon>
        <taxon>Pucciniales</taxon>
        <taxon>Sphaerophragmiaceae</taxon>
        <taxon>Austropuccinia</taxon>
    </lineage>
</organism>
<name>A0A9Q3JT20_9BASI</name>
<dbReference type="InterPro" id="IPR036397">
    <property type="entry name" value="RNaseH_sf"/>
</dbReference>
<dbReference type="GO" id="GO:0015074">
    <property type="term" value="P:DNA integration"/>
    <property type="evidence" value="ECO:0007669"/>
    <property type="project" value="InterPro"/>
</dbReference>
<feature type="domain" description="Integrase catalytic" evidence="2">
    <location>
        <begin position="34"/>
        <end position="233"/>
    </location>
</feature>
<keyword evidence="1" id="KW-0694">RNA-binding</keyword>
<dbReference type="AlphaFoldDB" id="A0A9Q3JT20"/>
<dbReference type="GO" id="GO:0003723">
    <property type="term" value="F:RNA binding"/>
    <property type="evidence" value="ECO:0007669"/>
    <property type="project" value="UniProtKB-KW"/>
</dbReference>
<dbReference type="InterPro" id="IPR001584">
    <property type="entry name" value="Integrase_cat-core"/>
</dbReference>
<dbReference type="SUPFAM" id="SSF53098">
    <property type="entry name" value="Ribonuclease H-like"/>
    <property type="match status" value="1"/>
</dbReference>
<evidence type="ECO:0000313" key="3">
    <source>
        <dbReference type="EMBL" id="MBW0568092.1"/>
    </source>
</evidence>
<keyword evidence="4" id="KW-1185">Reference proteome</keyword>
<reference evidence="3" key="1">
    <citation type="submission" date="2021-03" db="EMBL/GenBank/DDBJ databases">
        <title>Draft genome sequence of rust myrtle Austropuccinia psidii MF-1, a brazilian biotype.</title>
        <authorList>
            <person name="Quecine M.C."/>
            <person name="Pachon D.M.R."/>
            <person name="Bonatelli M.L."/>
            <person name="Correr F.H."/>
            <person name="Franceschini L.M."/>
            <person name="Leite T.F."/>
            <person name="Margarido G.R.A."/>
            <person name="Almeida C.A."/>
            <person name="Ferrarezi J.A."/>
            <person name="Labate C.A."/>
        </authorList>
    </citation>
    <scope>NUCLEOTIDE SEQUENCE</scope>
    <source>
        <strain evidence="3">MF-1</strain>
    </source>
</reference>
<gene>
    <name evidence="3" type="ORF">O181_107807</name>
</gene>
<proteinExistence type="predicted"/>